<name>A0A6A4NIB0_LUPAL</name>
<dbReference type="InterPro" id="IPR001461">
    <property type="entry name" value="Aspartic_peptidase_A1"/>
</dbReference>
<accession>A0A6A4NIB0</accession>
<reference evidence="7" key="1">
    <citation type="journal article" date="2020" name="Nat. Commun.">
        <title>Genome sequence of the cluster root forming white lupin.</title>
        <authorList>
            <person name="Hufnagel B."/>
            <person name="Marques A."/>
            <person name="Soriano A."/>
            <person name="Marques L."/>
            <person name="Divol F."/>
            <person name="Doumas P."/>
            <person name="Sallet E."/>
            <person name="Mancinotti D."/>
            <person name="Carrere S."/>
            <person name="Marande W."/>
            <person name="Arribat S."/>
            <person name="Keller J."/>
            <person name="Huneau C."/>
            <person name="Blein T."/>
            <person name="Aime D."/>
            <person name="Laguerre M."/>
            <person name="Taylor J."/>
            <person name="Schubert V."/>
            <person name="Nelson M."/>
            <person name="Geu-Flores F."/>
            <person name="Crespi M."/>
            <person name="Gallardo-Guerrero K."/>
            <person name="Delaux P.-M."/>
            <person name="Salse J."/>
            <person name="Berges H."/>
            <person name="Guyot R."/>
            <person name="Gouzy J."/>
            <person name="Peret B."/>
        </authorList>
    </citation>
    <scope>NUCLEOTIDE SEQUENCE [LARGE SCALE GENOMIC DNA]</scope>
    <source>
        <strain evidence="7">cv. Amiga</strain>
    </source>
</reference>
<dbReference type="Gene3D" id="2.40.70.10">
    <property type="entry name" value="Acid Proteases"/>
    <property type="match status" value="2"/>
</dbReference>
<dbReference type="FunFam" id="2.40.70.10:FF:000031">
    <property type="entry name" value="Aspartyl protease AED1"/>
    <property type="match status" value="1"/>
</dbReference>
<keyword evidence="3" id="KW-0064">Aspartyl protease</keyword>
<evidence type="ECO:0000256" key="5">
    <source>
        <dbReference type="ARBA" id="ARBA00023180"/>
    </source>
</evidence>
<keyword evidence="7" id="KW-1185">Reference proteome</keyword>
<dbReference type="SUPFAM" id="SSF50630">
    <property type="entry name" value="Acid proteases"/>
    <property type="match status" value="1"/>
</dbReference>
<dbReference type="AlphaFoldDB" id="A0A6A4NIB0"/>
<evidence type="ECO:0000256" key="2">
    <source>
        <dbReference type="ARBA" id="ARBA00022670"/>
    </source>
</evidence>
<dbReference type="Pfam" id="PF14541">
    <property type="entry name" value="TAXi_C"/>
    <property type="match status" value="1"/>
</dbReference>
<evidence type="ECO:0000256" key="3">
    <source>
        <dbReference type="ARBA" id="ARBA00022750"/>
    </source>
</evidence>
<evidence type="ECO:0000256" key="4">
    <source>
        <dbReference type="ARBA" id="ARBA00022801"/>
    </source>
</evidence>
<dbReference type="InterPro" id="IPR051708">
    <property type="entry name" value="Plant_Aspart_Prot_A1"/>
</dbReference>
<evidence type="ECO:0000313" key="6">
    <source>
        <dbReference type="EMBL" id="KAE9590515.1"/>
    </source>
</evidence>
<dbReference type="PROSITE" id="PS51767">
    <property type="entry name" value="PEPTIDASE_A1"/>
    <property type="match status" value="1"/>
</dbReference>
<dbReference type="InterPro" id="IPR032861">
    <property type="entry name" value="TAXi_N"/>
</dbReference>
<proteinExistence type="inferred from homology"/>
<dbReference type="InterPro" id="IPR032799">
    <property type="entry name" value="TAXi_C"/>
</dbReference>
<comment type="similarity">
    <text evidence="1">Belongs to the peptidase A1 family.</text>
</comment>
<dbReference type="EMBL" id="WOCE01000020">
    <property type="protein sequence ID" value="KAE9590515.1"/>
    <property type="molecule type" value="Genomic_DNA"/>
</dbReference>
<sequence length="431" mass="48823">MKGFVLLTIILFQVSISSSSLEANNGLSVDLIHRNSPLSPFYNPSLNHSEYIINAAFHSIARAKSFIFIPPHQNKPDHTIVTESRGDYLMQMFIGTPPKKIIVVADTGSDLTWVQCFPCKDCYFQNFPLFDPFKSNTHHLIPCNTIPCDYLYIRSCGKAGECIYGEEYGDKSYTRGTLRTETVSFNNTYIGRIIKYPNVIFGCGYHNYGDYSPNAQGIVGLGGGPLSLIRQIGDKFGKRKFSYCFLPYKSKRTSQIKFGVDTQKNRSGLFTTPLVQKFPSTYYYVSLERISVNGKTFTPKANETEGNFIIDSGTTITQLKSDLFYKLKAFIIESLGEEHKPERYPPKPFELCYRDGVVEYFPSVSFYFADADYGLHFSEGNVFGRFGPFTCLWMLPTNIGHSILGNYQQVFFNVEYDLDKNTVSFAPSNCK</sequence>
<comment type="caution">
    <text evidence="6">The sequence shown here is derived from an EMBL/GenBank/DDBJ whole genome shotgun (WGS) entry which is preliminary data.</text>
</comment>
<dbReference type="PANTHER" id="PTHR47967">
    <property type="entry name" value="OS07G0603500 PROTEIN-RELATED"/>
    <property type="match status" value="1"/>
</dbReference>
<keyword evidence="4" id="KW-0378">Hydrolase</keyword>
<keyword evidence="5" id="KW-0325">Glycoprotein</keyword>
<dbReference type="InterPro" id="IPR034161">
    <property type="entry name" value="Pepsin-like_plant"/>
</dbReference>
<dbReference type="PRINTS" id="PR00792">
    <property type="entry name" value="PEPSIN"/>
</dbReference>
<gene>
    <name evidence="6" type="ORF">Lalb_Chr20g0108531</name>
</gene>
<organism evidence="6 7">
    <name type="scientific">Lupinus albus</name>
    <name type="common">White lupine</name>
    <name type="synonym">Lupinus termis</name>
    <dbReference type="NCBI Taxonomy" id="3870"/>
    <lineage>
        <taxon>Eukaryota</taxon>
        <taxon>Viridiplantae</taxon>
        <taxon>Streptophyta</taxon>
        <taxon>Embryophyta</taxon>
        <taxon>Tracheophyta</taxon>
        <taxon>Spermatophyta</taxon>
        <taxon>Magnoliopsida</taxon>
        <taxon>eudicotyledons</taxon>
        <taxon>Gunneridae</taxon>
        <taxon>Pentapetalae</taxon>
        <taxon>rosids</taxon>
        <taxon>fabids</taxon>
        <taxon>Fabales</taxon>
        <taxon>Fabaceae</taxon>
        <taxon>Papilionoideae</taxon>
        <taxon>50 kb inversion clade</taxon>
        <taxon>genistoids sensu lato</taxon>
        <taxon>core genistoids</taxon>
        <taxon>Genisteae</taxon>
        <taxon>Lupinus</taxon>
    </lineage>
</organism>
<evidence type="ECO:0000313" key="7">
    <source>
        <dbReference type="Proteomes" id="UP000447434"/>
    </source>
</evidence>
<dbReference type="CDD" id="cd05476">
    <property type="entry name" value="pepsin_A_like_plant"/>
    <property type="match status" value="1"/>
</dbReference>
<dbReference type="GO" id="GO:0005576">
    <property type="term" value="C:extracellular region"/>
    <property type="evidence" value="ECO:0007669"/>
    <property type="project" value="TreeGrafter"/>
</dbReference>
<dbReference type="GO" id="GO:0006508">
    <property type="term" value="P:proteolysis"/>
    <property type="evidence" value="ECO:0007669"/>
    <property type="project" value="UniProtKB-KW"/>
</dbReference>
<dbReference type="Pfam" id="PF14543">
    <property type="entry name" value="TAXi_N"/>
    <property type="match status" value="1"/>
</dbReference>
<dbReference type="GO" id="GO:0004190">
    <property type="term" value="F:aspartic-type endopeptidase activity"/>
    <property type="evidence" value="ECO:0007669"/>
    <property type="project" value="UniProtKB-KW"/>
</dbReference>
<evidence type="ECO:0000256" key="1">
    <source>
        <dbReference type="ARBA" id="ARBA00007447"/>
    </source>
</evidence>
<dbReference type="PANTHER" id="PTHR47967:SF128">
    <property type="entry name" value="ASPARTIC PROTEINASE CDR1-LIKE"/>
    <property type="match status" value="1"/>
</dbReference>
<keyword evidence="2" id="KW-0645">Protease</keyword>
<dbReference type="OrthoDB" id="2747330at2759"/>
<dbReference type="InterPro" id="IPR033121">
    <property type="entry name" value="PEPTIDASE_A1"/>
</dbReference>
<dbReference type="Proteomes" id="UP000447434">
    <property type="component" value="Chromosome 20"/>
</dbReference>
<dbReference type="InterPro" id="IPR021109">
    <property type="entry name" value="Peptidase_aspartic_dom_sf"/>
</dbReference>
<protein>
    <submittedName>
        <fullName evidence="6">Putative nepenthesin</fullName>
    </submittedName>
</protein>